<evidence type="ECO:0000256" key="1">
    <source>
        <dbReference type="SAM" id="Phobius"/>
    </source>
</evidence>
<feature type="transmembrane region" description="Helical" evidence="1">
    <location>
        <begin position="127"/>
        <end position="146"/>
    </location>
</feature>
<keyword evidence="1" id="KW-0812">Transmembrane</keyword>
<dbReference type="AlphaFoldDB" id="A0A7S0VV67"/>
<accession>A0A7S0VV67</accession>
<organism evidence="2">
    <name type="scientific">Hemiselmis tepida</name>
    <dbReference type="NCBI Taxonomy" id="464990"/>
    <lineage>
        <taxon>Eukaryota</taxon>
        <taxon>Cryptophyceae</taxon>
        <taxon>Cryptomonadales</taxon>
        <taxon>Hemiselmidaceae</taxon>
        <taxon>Hemiselmis</taxon>
    </lineage>
</organism>
<reference evidence="2" key="1">
    <citation type="submission" date="2021-01" db="EMBL/GenBank/DDBJ databases">
        <authorList>
            <person name="Corre E."/>
            <person name="Pelletier E."/>
            <person name="Niang G."/>
            <person name="Scheremetjew M."/>
            <person name="Finn R."/>
            <person name="Kale V."/>
            <person name="Holt S."/>
            <person name="Cochrane G."/>
            <person name="Meng A."/>
            <person name="Brown T."/>
            <person name="Cohen L."/>
        </authorList>
    </citation>
    <scope>NUCLEOTIDE SEQUENCE</scope>
    <source>
        <strain evidence="2">CCMP443</strain>
    </source>
</reference>
<proteinExistence type="predicted"/>
<evidence type="ECO:0000313" key="2">
    <source>
        <dbReference type="EMBL" id="CAD8797963.1"/>
    </source>
</evidence>
<gene>
    <name evidence="2" type="ORF">HTEP1355_LOCUS11604</name>
</gene>
<sequence length="181" mass="19067">MEDPASPPQERRPLPNFLIGMTACAMLALLYVGTHGSPAAAGVGQANPAQMLAMRQANVEQLANGTASEAAAGGQAAAEAATGGGKPTGVAAISTGKEVQKSVIEAFEEKPTKENSHYVKGYNDKEIHLLVIFILVFVPLVFWMTFKTQEKINARGGRSVVDTDAVRARASQAIASMKSRK</sequence>
<keyword evidence="1" id="KW-0472">Membrane</keyword>
<dbReference type="EMBL" id="HBFN01019984">
    <property type="protein sequence ID" value="CAD8797963.1"/>
    <property type="molecule type" value="Transcribed_RNA"/>
</dbReference>
<keyword evidence="1" id="KW-1133">Transmembrane helix</keyword>
<feature type="transmembrane region" description="Helical" evidence="1">
    <location>
        <begin position="14"/>
        <end position="33"/>
    </location>
</feature>
<protein>
    <submittedName>
        <fullName evidence="2">Uncharacterized protein</fullName>
    </submittedName>
</protein>
<name>A0A7S0VV67_9CRYP</name>